<feature type="coiled-coil region" evidence="8">
    <location>
        <begin position="65"/>
        <end position="121"/>
    </location>
</feature>
<protein>
    <recommendedName>
        <fullName evidence="3">Flagellar assembly protein FliH</fullName>
    </recommendedName>
</protein>
<dbReference type="InterPro" id="IPR018035">
    <property type="entry name" value="Flagellar_FliH/T3SS_HrpE"/>
</dbReference>
<organism evidence="11 12">
    <name type="scientific">Desulfovibrio intestinalis</name>
    <dbReference type="NCBI Taxonomy" id="58621"/>
    <lineage>
        <taxon>Bacteria</taxon>
        <taxon>Pseudomonadati</taxon>
        <taxon>Thermodesulfobacteriota</taxon>
        <taxon>Desulfovibrionia</taxon>
        <taxon>Desulfovibrionales</taxon>
        <taxon>Desulfovibrionaceae</taxon>
        <taxon>Desulfovibrio</taxon>
    </lineage>
</organism>
<keyword evidence="5" id="KW-1005">Bacterial flagellum biogenesis</keyword>
<sequence>MASDQLRKKWGTVFMGEREATVEQLDAMQEPLRRERMQQQQQEDYFVRVRAKAEERAREILGAAYAERQKVLDEAKVEAHELSRRLTHESETVRAQAQEEMKKAQAELDQALALKQEAQALRDGGHAEGFQAGMDQAGQELKEFRAEMGQALGAVLYALDSQRHSICESWRDELVLLMQEAVKAGTGWVLDEEHKNIMQSLVFEALNLLEDRATVTVRVHPDDEATVSDMFMAARERVPELQQWIVSGDASVERGGLLAESISGSVDCRREHYTELVNGIMSHLSLGSGQDDEQNSEALSQLVHQEAERIAAMAPAPEQPSPSDDLASPDDLTSPVDQPGAADHAEQLSTADSADPLNVNLPSEQPDEYSDMQPDQQFHATEELALEEDHQQPVPDAEALMVEEPELSSLASGTQPSSDMPSEVFAQNPSAHDSAHDSAGDVSDSAANAHSVADHMQPEHIPAEQTSAEQISAEHLDPQRNSDAEHPSAPAAATSAEIPAGPEHGADASGMPGHAANPAADVSPAQAETRGAAVPAPRSAVQVESPTLAELEDELFPLDAEDGLGLPEQSSSQDFDPSALADLIGHAEQGDHDSQDVFSQGGFLPGAEKGR</sequence>
<feature type="domain" description="Flagellar assembly protein FliH/Type III secretion system HrpE" evidence="10">
    <location>
        <begin position="151"/>
        <end position="269"/>
    </location>
</feature>
<evidence type="ECO:0000256" key="2">
    <source>
        <dbReference type="ARBA" id="ARBA00006602"/>
    </source>
</evidence>
<keyword evidence="4" id="KW-0813">Transport</keyword>
<name>A0A7W8FGK6_9BACT</name>
<evidence type="ECO:0000313" key="12">
    <source>
        <dbReference type="Proteomes" id="UP000539075"/>
    </source>
</evidence>
<gene>
    <name evidence="11" type="ORF">HNQ38_000986</name>
</gene>
<keyword evidence="11" id="KW-0966">Cell projection</keyword>
<feature type="region of interest" description="Disordered" evidence="9">
    <location>
        <begin position="314"/>
        <end position="611"/>
    </location>
</feature>
<dbReference type="RefSeq" id="WP_183718266.1">
    <property type="nucleotide sequence ID" value="NZ_JACHGO010000002.1"/>
</dbReference>
<proteinExistence type="inferred from homology"/>
<dbReference type="Proteomes" id="UP000539075">
    <property type="component" value="Unassembled WGS sequence"/>
</dbReference>
<evidence type="ECO:0000256" key="7">
    <source>
        <dbReference type="ARBA" id="ARBA00023225"/>
    </source>
</evidence>
<evidence type="ECO:0000256" key="1">
    <source>
        <dbReference type="ARBA" id="ARBA00003041"/>
    </source>
</evidence>
<accession>A0A7W8FGK6</accession>
<comment type="caution">
    <text evidence="11">The sequence shown here is derived from an EMBL/GenBank/DDBJ whole genome shotgun (WGS) entry which is preliminary data.</text>
</comment>
<keyword evidence="11" id="KW-0969">Cilium</keyword>
<dbReference type="GO" id="GO:0015031">
    <property type="term" value="P:protein transport"/>
    <property type="evidence" value="ECO:0007669"/>
    <property type="project" value="UniProtKB-KW"/>
</dbReference>
<evidence type="ECO:0000256" key="4">
    <source>
        <dbReference type="ARBA" id="ARBA00022448"/>
    </source>
</evidence>
<comment type="function">
    <text evidence="1">Needed for flagellar regrowth and assembly.</text>
</comment>
<evidence type="ECO:0000256" key="8">
    <source>
        <dbReference type="SAM" id="Coils"/>
    </source>
</evidence>
<evidence type="ECO:0000256" key="5">
    <source>
        <dbReference type="ARBA" id="ARBA00022795"/>
    </source>
</evidence>
<feature type="compositionally biased region" description="Polar residues" evidence="9">
    <location>
        <begin position="409"/>
        <end position="431"/>
    </location>
</feature>
<dbReference type="PANTHER" id="PTHR34982:SF1">
    <property type="entry name" value="FLAGELLAR ASSEMBLY PROTEIN FLIH"/>
    <property type="match status" value="1"/>
</dbReference>
<dbReference type="GO" id="GO:0044781">
    <property type="term" value="P:bacterial-type flagellum organization"/>
    <property type="evidence" value="ECO:0007669"/>
    <property type="project" value="UniProtKB-KW"/>
</dbReference>
<reference evidence="11 12" key="1">
    <citation type="submission" date="2020-08" db="EMBL/GenBank/DDBJ databases">
        <title>Genomic Encyclopedia of Type Strains, Phase IV (KMG-IV): sequencing the most valuable type-strain genomes for metagenomic binning, comparative biology and taxonomic classification.</title>
        <authorList>
            <person name="Goeker M."/>
        </authorList>
    </citation>
    <scope>NUCLEOTIDE SEQUENCE [LARGE SCALE GENOMIC DNA]</scope>
    <source>
        <strain evidence="11 12">DSM 11275</strain>
    </source>
</reference>
<keyword evidence="7" id="KW-1006">Bacterial flagellum protein export</keyword>
<dbReference type="Pfam" id="PF02108">
    <property type="entry name" value="FliH"/>
    <property type="match status" value="1"/>
</dbReference>
<keyword evidence="8" id="KW-0175">Coiled coil</keyword>
<dbReference type="AlphaFoldDB" id="A0A7W8FGK6"/>
<dbReference type="GO" id="GO:0005829">
    <property type="term" value="C:cytosol"/>
    <property type="evidence" value="ECO:0007669"/>
    <property type="project" value="TreeGrafter"/>
</dbReference>
<feature type="compositionally biased region" description="Acidic residues" evidence="9">
    <location>
        <begin position="550"/>
        <end position="562"/>
    </location>
</feature>
<feature type="compositionally biased region" description="Basic and acidic residues" evidence="9">
    <location>
        <begin position="452"/>
        <end position="462"/>
    </location>
</feature>
<dbReference type="EMBL" id="JACHGO010000002">
    <property type="protein sequence ID" value="MBB5142907.1"/>
    <property type="molecule type" value="Genomic_DNA"/>
</dbReference>
<keyword evidence="11" id="KW-0282">Flagellum</keyword>
<feature type="compositionally biased region" description="Low complexity" evidence="9">
    <location>
        <begin position="321"/>
        <end position="335"/>
    </location>
</feature>
<dbReference type="PANTHER" id="PTHR34982">
    <property type="entry name" value="YOP PROTEINS TRANSLOCATION PROTEIN L"/>
    <property type="match status" value="1"/>
</dbReference>
<dbReference type="InterPro" id="IPR051472">
    <property type="entry name" value="T3SS_Stator/FliH"/>
</dbReference>
<evidence type="ECO:0000256" key="6">
    <source>
        <dbReference type="ARBA" id="ARBA00022927"/>
    </source>
</evidence>
<keyword evidence="12" id="KW-1185">Reference proteome</keyword>
<evidence type="ECO:0000259" key="10">
    <source>
        <dbReference type="Pfam" id="PF02108"/>
    </source>
</evidence>
<keyword evidence="6" id="KW-0653">Protein transport</keyword>
<feature type="compositionally biased region" description="Low complexity" evidence="9">
    <location>
        <begin position="487"/>
        <end position="502"/>
    </location>
</feature>
<evidence type="ECO:0000313" key="11">
    <source>
        <dbReference type="EMBL" id="MBB5142907.1"/>
    </source>
</evidence>
<comment type="similarity">
    <text evidence="2">Belongs to the FliH family.</text>
</comment>
<evidence type="ECO:0000256" key="9">
    <source>
        <dbReference type="SAM" id="MobiDB-lite"/>
    </source>
</evidence>
<evidence type="ECO:0000256" key="3">
    <source>
        <dbReference type="ARBA" id="ARBA00016507"/>
    </source>
</evidence>
<feature type="compositionally biased region" description="Basic and acidic residues" evidence="9">
    <location>
        <begin position="472"/>
        <end position="486"/>
    </location>
</feature>